<reference evidence="1 2" key="1">
    <citation type="submission" date="2016-11" db="EMBL/GenBank/DDBJ databases">
        <authorList>
            <person name="Jaros S."/>
            <person name="Januszkiewicz K."/>
            <person name="Wedrychowicz H."/>
        </authorList>
    </citation>
    <scope>NUCLEOTIDE SEQUENCE [LARGE SCALE GENOMIC DNA]</scope>
    <source>
        <strain evidence="1 2">DSM 44666</strain>
    </source>
</reference>
<organism evidence="1 2">
    <name type="scientific">Seinonella peptonophila</name>
    <dbReference type="NCBI Taxonomy" id="112248"/>
    <lineage>
        <taxon>Bacteria</taxon>
        <taxon>Bacillati</taxon>
        <taxon>Bacillota</taxon>
        <taxon>Bacilli</taxon>
        <taxon>Bacillales</taxon>
        <taxon>Thermoactinomycetaceae</taxon>
        <taxon>Seinonella</taxon>
    </lineage>
</organism>
<keyword evidence="2" id="KW-1185">Reference proteome</keyword>
<gene>
    <name evidence="1" type="ORF">SAMN05444392_10568</name>
</gene>
<evidence type="ECO:0000313" key="2">
    <source>
        <dbReference type="Proteomes" id="UP000184476"/>
    </source>
</evidence>
<sequence length="71" mass="7466">MGSLAGGLDRVGGLDLHVHLEPGILLGFDRFDVDLLHPCCCGRIDPATEGAKKGQTLTTLARYSGVTVTTK</sequence>
<dbReference type="AlphaFoldDB" id="A0A1M4XLW8"/>
<accession>A0A1M4XLW8</accession>
<dbReference type="EMBL" id="FQVL01000005">
    <property type="protein sequence ID" value="SHE94450.1"/>
    <property type="molecule type" value="Genomic_DNA"/>
</dbReference>
<name>A0A1M4XLW8_9BACL</name>
<proteinExistence type="predicted"/>
<protein>
    <submittedName>
        <fullName evidence="1">Uncharacterized protein</fullName>
    </submittedName>
</protein>
<dbReference type="Proteomes" id="UP000184476">
    <property type="component" value="Unassembled WGS sequence"/>
</dbReference>
<evidence type="ECO:0000313" key="1">
    <source>
        <dbReference type="EMBL" id="SHE94450.1"/>
    </source>
</evidence>